<dbReference type="GeneID" id="73348980"/>
<sequence>MSRMYSLLLPLQLGAATAVCFARLSAPISLIDSTKKEQWPLITELTPEMRTEFNAVQAGMDQKLGYRQCDVEDKRQKLKMRPVLTLSQLSYVRHDLRIAMAWILQSLPSEHWREERNGGGRLCLREADGNPGNILQVASIKRANYRKEGARGVAECYLVSQLLPQLAVLVSSPFNSQIPSAPPKFPRRIDVRVRQIIDDKFATNESTLAASVRARRLLFEVPRPTVSLNRDSHRPQPPEVYLGSASYFFKDYRAASKNPLSRLRQPRHHRVNFQWLDSQAHRRRVGTAITASPTITTLTRRSTDALHPPQLPKSWTPTHHAAAIPHNMSRAAKAEQSGNLSPVTNTQGPRGWAALLPFPLLSFAPTLVPGPWHGGTSKSPSSVKPYEERVEQGKPSPGTCYLFFSRGQTLGKSHRCGPRLTQTYRAVRYDRYLVCLGDSIHPNHGVSSGSNPLDHQIMASEAVSSTAESGLVTVSLDSQIFLMISHLSQRPVEHPHRMGAQNNIQDPRVTIQISTSQVHLIEKRPSQICRRKEPPSTERQFFRGQENVSIISADADMDPTQALDSTRSKRLNNHHEQKNFNTIKMGNESIPRRCRHTSSLTYGYTHLAKHYGY</sequence>
<dbReference type="EMBL" id="CP019480">
    <property type="protein sequence ID" value="UQC89515.1"/>
    <property type="molecule type" value="Genomic_DNA"/>
</dbReference>
<dbReference type="KEGG" id="clup:CLUP02_15046"/>
<accession>A0A9Q8T643</accession>
<keyword evidence="2" id="KW-0732">Signal</keyword>
<keyword evidence="4" id="KW-1185">Reference proteome</keyword>
<evidence type="ECO:0000256" key="1">
    <source>
        <dbReference type="SAM" id="MobiDB-lite"/>
    </source>
</evidence>
<protein>
    <submittedName>
        <fullName evidence="3">Uncharacterized protein</fullName>
    </submittedName>
</protein>
<evidence type="ECO:0000313" key="4">
    <source>
        <dbReference type="Proteomes" id="UP000830671"/>
    </source>
</evidence>
<feature type="signal peptide" evidence="2">
    <location>
        <begin position="1"/>
        <end position="18"/>
    </location>
</feature>
<feature type="chain" id="PRO_5040248216" evidence="2">
    <location>
        <begin position="19"/>
        <end position="613"/>
    </location>
</feature>
<dbReference type="Proteomes" id="UP000830671">
    <property type="component" value="Chromosome 8"/>
</dbReference>
<evidence type="ECO:0000256" key="2">
    <source>
        <dbReference type="SAM" id="SignalP"/>
    </source>
</evidence>
<proteinExistence type="predicted"/>
<reference evidence="3" key="1">
    <citation type="journal article" date="2021" name="Mol. Plant Microbe Interact.">
        <title>Complete Genome Sequence of the Plant-Pathogenic Fungus Colletotrichum lupini.</title>
        <authorList>
            <person name="Baroncelli R."/>
            <person name="Pensec F."/>
            <person name="Da Lio D."/>
            <person name="Boufleur T."/>
            <person name="Vicente I."/>
            <person name="Sarrocco S."/>
            <person name="Picot A."/>
            <person name="Baraldi E."/>
            <person name="Sukno S."/>
            <person name="Thon M."/>
            <person name="Le Floch G."/>
        </authorList>
    </citation>
    <scope>NUCLEOTIDE SEQUENCE</scope>
    <source>
        <strain evidence="3">IMI 504893</strain>
    </source>
</reference>
<name>A0A9Q8T643_9PEZI</name>
<feature type="region of interest" description="Disordered" evidence="1">
    <location>
        <begin position="372"/>
        <end position="391"/>
    </location>
</feature>
<dbReference type="AlphaFoldDB" id="A0A9Q8T643"/>
<organism evidence="3 4">
    <name type="scientific">Colletotrichum lupini</name>
    <dbReference type="NCBI Taxonomy" id="145971"/>
    <lineage>
        <taxon>Eukaryota</taxon>
        <taxon>Fungi</taxon>
        <taxon>Dikarya</taxon>
        <taxon>Ascomycota</taxon>
        <taxon>Pezizomycotina</taxon>
        <taxon>Sordariomycetes</taxon>
        <taxon>Hypocreomycetidae</taxon>
        <taxon>Glomerellales</taxon>
        <taxon>Glomerellaceae</taxon>
        <taxon>Colletotrichum</taxon>
        <taxon>Colletotrichum acutatum species complex</taxon>
    </lineage>
</organism>
<gene>
    <name evidence="3" type="ORF">CLUP02_15046</name>
</gene>
<dbReference type="RefSeq" id="XP_049151116.1">
    <property type="nucleotide sequence ID" value="XM_049293970.1"/>
</dbReference>
<evidence type="ECO:0000313" key="3">
    <source>
        <dbReference type="EMBL" id="UQC89515.1"/>
    </source>
</evidence>